<feature type="compositionally biased region" description="Pro residues" evidence="1">
    <location>
        <begin position="123"/>
        <end position="136"/>
    </location>
</feature>
<evidence type="ECO:0000256" key="1">
    <source>
        <dbReference type="SAM" id="MobiDB-lite"/>
    </source>
</evidence>
<feature type="compositionally biased region" description="Polar residues" evidence="1">
    <location>
        <begin position="189"/>
        <end position="213"/>
    </location>
</feature>
<organism evidence="2 3">
    <name type="scientific">Sphenostylis stenocarpa</name>
    <dbReference type="NCBI Taxonomy" id="92480"/>
    <lineage>
        <taxon>Eukaryota</taxon>
        <taxon>Viridiplantae</taxon>
        <taxon>Streptophyta</taxon>
        <taxon>Embryophyta</taxon>
        <taxon>Tracheophyta</taxon>
        <taxon>Spermatophyta</taxon>
        <taxon>Magnoliopsida</taxon>
        <taxon>eudicotyledons</taxon>
        <taxon>Gunneridae</taxon>
        <taxon>Pentapetalae</taxon>
        <taxon>rosids</taxon>
        <taxon>fabids</taxon>
        <taxon>Fabales</taxon>
        <taxon>Fabaceae</taxon>
        <taxon>Papilionoideae</taxon>
        <taxon>50 kb inversion clade</taxon>
        <taxon>NPAAA clade</taxon>
        <taxon>indigoferoid/millettioid clade</taxon>
        <taxon>Phaseoleae</taxon>
        <taxon>Sphenostylis</taxon>
    </lineage>
</organism>
<reference evidence="2" key="1">
    <citation type="submission" date="2023-10" db="EMBL/GenBank/DDBJ databases">
        <authorList>
            <person name="Domelevo Entfellner J.-B."/>
        </authorList>
    </citation>
    <scope>NUCLEOTIDE SEQUENCE</scope>
</reference>
<feature type="region of interest" description="Disordered" evidence="1">
    <location>
        <begin position="96"/>
        <end position="224"/>
    </location>
</feature>
<dbReference type="EMBL" id="OY731400">
    <property type="protein sequence ID" value="CAJ1938805.1"/>
    <property type="molecule type" value="Genomic_DNA"/>
</dbReference>
<evidence type="ECO:0000313" key="3">
    <source>
        <dbReference type="Proteomes" id="UP001189624"/>
    </source>
</evidence>
<accession>A0AA86VF58</accession>
<proteinExistence type="predicted"/>
<sequence length="283" mass="31285">MIANGIGLRQGDGGEEEGLGVKHGGFVKEAWENNDGQLECELRRDVGFWNFGWWRLMALMGRGVEMKMEWLGNGGVRCRPPFPVLDHSHYRTSSIASANAHSPAVHHRLPGHPSQTLDHHFQLPPPRSPCAPPPTTITPKPTASHARSRASPPPSSLRKRPKPLPRIPISQLRPPPPTTPFQPHRNHEQLPSTVSHSSRLQTPRAETTTARQTQLRDSRVSIESSTAGCAAHTGRSESGLPPPLFFCQLLVALPHSAAHLLTARRHQPPPCFVPWLSPHHRQC</sequence>
<dbReference type="Proteomes" id="UP001189624">
    <property type="component" value="Chromosome 3"/>
</dbReference>
<keyword evidence="3" id="KW-1185">Reference proteome</keyword>
<dbReference type="Gramene" id="rna-AYBTSS11_LOCUS8789">
    <property type="protein sequence ID" value="CAJ1938805.1"/>
    <property type="gene ID" value="gene-AYBTSS11_LOCUS8789"/>
</dbReference>
<gene>
    <name evidence="2" type="ORF">AYBTSS11_LOCUS8789</name>
</gene>
<protein>
    <submittedName>
        <fullName evidence="2">Uncharacterized protein</fullName>
    </submittedName>
</protein>
<dbReference type="AlphaFoldDB" id="A0AA86VF58"/>
<evidence type="ECO:0000313" key="2">
    <source>
        <dbReference type="EMBL" id="CAJ1938805.1"/>
    </source>
</evidence>
<name>A0AA86VF58_9FABA</name>